<keyword evidence="1" id="KW-0813">Transport</keyword>
<dbReference type="InterPro" id="IPR003593">
    <property type="entry name" value="AAA+_ATPase"/>
</dbReference>
<dbReference type="OrthoDB" id="9804819at2"/>
<reference evidence="5" key="1">
    <citation type="submission" date="2019-10" db="EMBL/GenBank/DDBJ databases">
        <title>Nonomuraea sp. nov., isolated from Phyllanthus amarus.</title>
        <authorList>
            <person name="Klykleung N."/>
            <person name="Tanasupawat S."/>
        </authorList>
    </citation>
    <scope>NUCLEOTIDE SEQUENCE [LARGE SCALE GENOMIC DNA]</scope>
    <source>
        <strain evidence="5">3MP-10</strain>
    </source>
</reference>
<sequence length="246" mass="26398">MNLELSALTYGYRRRRPPVIEKLDYRLPDGLTVLLGPNGAGKSTLLKLAASALAPRAGTVSLGDLAYGSPSYRRAVAWMPQAITPLPSLTAREYVAYVGWLKGMSRSDAWARAERALARVELADRAGERTSRLSGGQLRRVGVATALVHEARVLLLDEPTAGMDPRQRRVFRDLLAALRDEVHILVSTHDVADLAEEADQVTVLDGGRVLHTGTTDSFLRHAPAGTAPGRAAEGAYTALLGDPADA</sequence>
<dbReference type="PANTHER" id="PTHR42939">
    <property type="entry name" value="ABC TRANSPORTER ATP-BINDING PROTEIN ALBC-RELATED"/>
    <property type="match status" value="1"/>
</dbReference>
<evidence type="ECO:0000259" key="4">
    <source>
        <dbReference type="PROSITE" id="PS50893"/>
    </source>
</evidence>
<dbReference type="GO" id="GO:0005524">
    <property type="term" value="F:ATP binding"/>
    <property type="evidence" value="ECO:0007669"/>
    <property type="project" value="UniProtKB-KW"/>
</dbReference>
<evidence type="ECO:0000256" key="3">
    <source>
        <dbReference type="ARBA" id="ARBA00022840"/>
    </source>
</evidence>
<dbReference type="Pfam" id="PF00005">
    <property type="entry name" value="ABC_tran"/>
    <property type="match status" value="1"/>
</dbReference>
<keyword evidence="3 5" id="KW-0067">ATP-binding</keyword>
<evidence type="ECO:0000256" key="2">
    <source>
        <dbReference type="ARBA" id="ARBA00022741"/>
    </source>
</evidence>
<gene>
    <name evidence="5" type="ORF">FH607_015330</name>
</gene>
<evidence type="ECO:0000256" key="1">
    <source>
        <dbReference type="ARBA" id="ARBA00022448"/>
    </source>
</evidence>
<dbReference type="PROSITE" id="PS00211">
    <property type="entry name" value="ABC_TRANSPORTER_1"/>
    <property type="match status" value="1"/>
</dbReference>
<keyword evidence="2" id="KW-0547">Nucleotide-binding</keyword>
<accession>A0A5N6A8L8</accession>
<evidence type="ECO:0000313" key="5">
    <source>
        <dbReference type="EMBL" id="KAB8164615.1"/>
    </source>
</evidence>
<dbReference type="AlphaFoldDB" id="A0A5N6A8L8"/>
<dbReference type="InterPro" id="IPR003439">
    <property type="entry name" value="ABC_transporter-like_ATP-bd"/>
</dbReference>
<dbReference type="RefSeq" id="WP_139668803.1">
    <property type="nucleotide sequence ID" value="NZ_VDLY02000009.1"/>
</dbReference>
<dbReference type="InterPro" id="IPR051782">
    <property type="entry name" value="ABC_Transporter_VariousFunc"/>
</dbReference>
<dbReference type="Proteomes" id="UP000314251">
    <property type="component" value="Unassembled WGS sequence"/>
</dbReference>
<dbReference type="SUPFAM" id="SSF52540">
    <property type="entry name" value="P-loop containing nucleoside triphosphate hydrolases"/>
    <property type="match status" value="1"/>
</dbReference>
<keyword evidence="6" id="KW-1185">Reference proteome</keyword>
<dbReference type="PANTHER" id="PTHR42939:SF1">
    <property type="entry name" value="ABC TRANSPORTER ATP-BINDING PROTEIN ALBC-RELATED"/>
    <property type="match status" value="1"/>
</dbReference>
<dbReference type="InterPro" id="IPR017871">
    <property type="entry name" value="ABC_transporter-like_CS"/>
</dbReference>
<feature type="domain" description="ABC transporter" evidence="4">
    <location>
        <begin position="3"/>
        <end position="231"/>
    </location>
</feature>
<dbReference type="Gene3D" id="3.40.50.300">
    <property type="entry name" value="P-loop containing nucleotide triphosphate hydrolases"/>
    <property type="match status" value="1"/>
</dbReference>
<proteinExistence type="predicted"/>
<protein>
    <submittedName>
        <fullName evidence="5">ATP-binding cassette domain-containing protein</fullName>
    </submittedName>
</protein>
<dbReference type="EMBL" id="VDLY02000009">
    <property type="protein sequence ID" value="KAB8164615.1"/>
    <property type="molecule type" value="Genomic_DNA"/>
</dbReference>
<dbReference type="GO" id="GO:0016887">
    <property type="term" value="F:ATP hydrolysis activity"/>
    <property type="evidence" value="ECO:0007669"/>
    <property type="project" value="InterPro"/>
</dbReference>
<name>A0A5N6A8L8_9ACTN</name>
<organism evidence="5 6">
    <name type="scientific">Streptomyces mimosae</name>
    <dbReference type="NCBI Taxonomy" id="2586635"/>
    <lineage>
        <taxon>Bacteria</taxon>
        <taxon>Bacillati</taxon>
        <taxon>Actinomycetota</taxon>
        <taxon>Actinomycetes</taxon>
        <taxon>Kitasatosporales</taxon>
        <taxon>Streptomycetaceae</taxon>
        <taxon>Streptomyces</taxon>
    </lineage>
</organism>
<evidence type="ECO:0000313" key="6">
    <source>
        <dbReference type="Proteomes" id="UP000314251"/>
    </source>
</evidence>
<dbReference type="PROSITE" id="PS50893">
    <property type="entry name" value="ABC_TRANSPORTER_2"/>
    <property type="match status" value="1"/>
</dbReference>
<dbReference type="InterPro" id="IPR027417">
    <property type="entry name" value="P-loop_NTPase"/>
</dbReference>
<comment type="caution">
    <text evidence="5">The sequence shown here is derived from an EMBL/GenBank/DDBJ whole genome shotgun (WGS) entry which is preliminary data.</text>
</comment>
<dbReference type="SMART" id="SM00382">
    <property type="entry name" value="AAA"/>
    <property type="match status" value="1"/>
</dbReference>